<dbReference type="AlphaFoldDB" id="A0A2M4CD04"/>
<reference evidence="1" key="1">
    <citation type="submission" date="2018-01" db="EMBL/GenBank/DDBJ databases">
        <title>An insight into the sialome of Amazonian anophelines.</title>
        <authorList>
            <person name="Ribeiro J.M."/>
            <person name="Scarpassa V."/>
            <person name="Calvo E."/>
        </authorList>
    </citation>
    <scope>NUCLEOTIDE SEQUENCE</scope>
    <source>
        <tissue evidence="1">Salivary glands</tissue>
    </source>
</reference>
<evidence type="ECO:0000313" key="1">
    <source>
        <dbReference type="EMBL" id="MBW63200.1"/>
    </source>
</evidence>
<protein>
    <submittedName>
        <fullName evidence="1">Putative secreted protein</fullName>
    </submittedName>
</protein>
<proteinExistence type="predicted"/>
<sequence length="74" mass="7660">MECTLAAAAAAAPGPSARCAALNHIVCAFGVRDRLHQRLDVVEVVSSRRSSSTAAVARIGLECVSPRTGASRHC</sequence>
<organism evidence="1">
    <name type="scientific">Anopheles marajoara</name>
    <dbReference type="NCBI Taxonomy" id="58244"/>
    <lineage>
        <taxon>Eukaryota</taxon>
        <taxon>Metazoa</taxon>
        <taxon>Ecdysozoa</taxon>
        <taxon>Arthropoda</taxon>
        <taxon>Hexapoda</taxon>
        <taxon>Insecta</taxon>
        <taxon>Pterygota</taxon>
        <taxon>Neoptera</taxon>
        <taxon>Endopterygota</taxon>
        <taxon>Diptera</taxon>
        <taxon>Nematocera</taxon>
        <taxon>Culicoidea</taxon>
        <taxon>Culicidae</taxon>
        <taxon>Anophelinae</taxon>
        <taxon>Anopheles</taxon>
    </lineage>
</organism>
<name>A0A2M4CD04_9DIPT</name>
<dbReference type="EMBL" id="GGFJ01014059">
    <property type="protein sequence ID" value="MBW63200.1"/>
    <property type="molecule type" value="Transcribed_RNA"/>
</dbReference>
<accession>A0A2M4CD04</accession>